<comment type="caution">
    <text evidence="3">The sequence shown here is derived from an EMBL/GenBank/DDBJ whole genome shotgun (WGS) entry which is preliminary data.</text>
</comment>
<name>A0A1H0I546_9HYPH</name>
<dbReference type="InterPro" id="IPR027843">
    <property type="entry name" value="DUF4440"/>
</dbReference>
<dbReference type="RefSeq" id="WP_090226647.1">
    <property type="nucleotide sequence ID" value="NZ_FNJC01000001.1"/>
</dbReference>
<feature type="signal peptide" evidence="1">
    <location>
        <begin position="1"/>
        <end position="34"/>
    </location>
</feature>
<sequence>MINSTMTLGSSALRRGAFAVALVAGLAFSGSTFADDLSSMIKAGNSKWDAAFNSGDAAAVAKLYAEDAQVLPPGQSPVNGAEGIEKFFAGVIGGGYTDHKIETLKVTESGNLRVQTGRWQAMGPADEGGKRKAAEGSIVTVHEKQNDGTWKMQVHIFN</sequence>
<reference evidence="3 4" key="1">
    <citation type="submission" date="2016-10" db="EMBL/GenBank/DDBJ databases">
        <authorList>
            <person name="Varghese N."/>
            <person name="Submissions S."/>
        </authorList>
    </citation>
    <scope>NUCLEOTIDE SEQUENCE [LARGE SCALE GENOMIC DNA]</scope>
    <source>
        <strain evidence="3 4">CGMCC 1.6497</strain>
    </source>
</reference>
<feature type="domain" description="DUF4440" evidence="2">
    <location>
        <begin position="46"/>
        <end position="152"/>
    </location>
</feature>
<dbReference type="NCBIfam" id="TIGR02246">
    <property type="entry name" value="SgcJ/EcaC family oxidoreductase"/>
    <property type="match status" value="1"/>
</dbReference>
<evidence type="ECO:0000259" key="2">
    <source>
        <dbReference type="Pfam" id="PF14534"/>
    </source>
</evidence>
<dbReference type="Proteomes" id="UP000198795">
    <property type="component" value="Unassembled WGS sequence"/>
</dbReference>
<keyword evidence="1" id="KW-0732">Signal</keyword>
<evidence type="ECO:0000313" key="4">
    <source>
        <dbReference type="Proteomes" id="UP000198795"/>
    </source>
</evidence>
<dbReference type="Gene3D" id="3.10.450.50">
    <property type="match status" value="1"/>
</dbReference>
<accession>A0A1H0I546</accession>
<protein>
    <recommendedName>
        <fullName evidence="2">DUF4440 domain-containing protein</fullName>
    </recommendedName>
</protein>
<evidence type="ECO:0000313" key="3">
    <source>
        <dbReference type="EMBL" id="SDO26493.1"/>
    </source>
</evidence>
<keyword evidence="4" id="KW-1185">Reference proteome</keyword>
<gene>
    <name evidence="3" type="ORF">SAMN04488061_0736</name>
</gene>
<dbReference type="InterPro" id="IPR011944">
    <property type="entry name" value="Steroid_delta5-4_isomerase"/>
</dbReference>
<evidence type="ECO:0000256" key="1">
    <source>
        <dbReference type="SAM" id="SignalP"/>
    </source>
</evidence>
<dbReference type="SUPFAM" id="SSF54427">
    <property type="entry name" value="NTF2-like"/>
    <property type="match status" value="1"/>
</dbReference>
<dbReference type="InterPro" id="IPR032710">
    <property type="entry name" value="NTF2-like_dom_sf"/>
</dbReference>
<organism evidence="3 4">
    <name type="scientific">Filomicrobium insigne</name>
    <dbReference type="NCBI Taxonomy" id="418854"/>
    <lineage>
        <taxon>Bacteria</taxon>
        <taxon>Pseudomonadati</taxon>
        <taxon>Pseudomonadota</taxon>
        <taxon>Alphaproteobacteria</taxon>
        <taxon>Hyphomicrobiales</taxon>
        <taxon>Hyphomicrobiaceae</taxon>
        <taxon>Filomicrobium</taxon>
    </lineage>
</organism>
<dbReference type="EMBL" id="FNJC01000001">
    <property type="protein sequence ID" value="SDO26493.1"/>
    <property type="molecule type" value="Genomic_DNA"/>
</dbReference>
<proteinExistence type="predicted"/>
<dbReference type="Pfam" id="PF14534">
    <property type="entry name" value="DUF4440"/>
    <property type="match status" value="1"/>
</dbReference>
<feature type="chain" id="PRO_5045271755" description="DUF4440 domain-containing protein" evidence="1">
    <location>
        <begin position="35"/>
        <end position="158"/>
    </location>
</feature>